<sequence>MVTPDGFETVDDIETVDGVETVDEVETPDGVETLDEVETRHRMVSAKHQMLQNIGRFPCFLILYEQLNSCTHYEQVEDLVEDVGKLPPVSNQQNIYSVSHKREIDKDLLPANIMWTNTVGIEDKPAEWVPNHVVVLLQMEKPEEPFNNDLVVLEEQSTPDLSMDLFDTDLISSVFGNILEMTYDIDSMDIDVGAVDDIGTEKING</sequence>
<accession>A0A8S3UW73</accession>
<protein>
    <submittedName>
        <fullName evidence="1">Uncharacterized protein</fullName>
    </submittedName>
</protein>
<evidence type="ECO:0000313" key="2">
    <source>
        <dbReference type="Proteomes" id="UP000683360"/>
    </source>
</evidence>
<dbReference type="Proteomes" id="UP000683360">
    <property type="component" value="Unassembled WGS sequence"/>
</dbReference>
<evidence type="ECO:0000313" key="1">
    <source>
        <dbReference type="EMBL" id="CAG2248144.1"/>
    </source>
</evidence>
<organism evidence="1 2">
    <name type="scientific">Mytilus edulis</name>
    <name type="common">Blue mussel</name>
    <dbReference type="NCBI Taxonomy" id="6550"/>
    <lineage>
        <taxon>Eukaryota</taxon>
        <taxon>Metazoa</taxon>
        <taxon>Spiralia</taxon>
        <taxon>Lophotrochozoa</taxon>
        <taxon>Mollusca</taxon>
        <taxon>Bivalvia</taxon>
        <taxon>Autobranchia</taxon>
        <taxon>Pteriomorphia</taxon>
        <taxon>Mytilida</taxon>
        <taxon>Mytiloidea</taxon>
        <taxon>Mytilidae</taxon>
        <taxon>Mytilinae</taxon>
        <taxon>Mytilus</taxon>
    </lineage>
</organism>
<dbReference type="AlphaFoldDB" id="A0A8S3UW73"/>
<dbReference type="EMBL" id="CAJPWZ010002923">
    <property type="protein sequence ID" value="CAG2248144.1"/>
    <property type="molecule type" value="Genomic_DNA"/>
</dbReference>
<comment type="caution">
    <text evidence="1">The sequence shown here is derived from an EMBL/GenBank/DDBJ whole genome shotgun (WGS) entry which is preliminary data.</text>
</comment>
<proteinExistence type="predicted"/>
<name>A0A8S3UW73_MYTED</name>
<gene>
    <name evidence="1" type="ORF">MEDL_60011</name>
</gene>
<keyword evidence="2" id="KW-1185">Reference proteome</keyword>
<reference evidence="1" key="1">
    <citation type="submission" date="2021-03" db="EMBL/GenBank/DDBJ databases">
        <authorList>
            <person name="Bekaert M."/>
        </authorList>
    </citation>
    <scope>NUCLEOTIDE SEQUENCE</scope>
</reference>